<reference evidence="4 5" key="1">
    <citation type="submission" date="2021-06" db="EMBL/GenBank/DDBJ databases">
        <authorList>
            <person name="Palmer J.M."/>
        </authorList>
    </citation>
    <scope>NUCLEOTIDE SEQUENCE [LARGE SCALE GENOMIC DNA]</scope>
    <source>
        <strain evidence="4 5">XC_2019</strain>
        <tissue evidence="4">Muscle</tissue>
    </source>
</reference>
<evidence type="ECO:0000256" key="2">
    <source>
        <dbReference type="ARBA" id="ARBA00022490"/>
    </source>
</evidence>
<dbReference type="Proteomes" id="UP001434883">
    <property type="component" value="Unassembled WGS sequence"/>
</dbReference>
<dbReference type="Gene3D" id="3.80.10.10">
    <property type="entry name" value="Ribonuclease Inhibitor"/>
    <property type="match status" value="1"/>
</dbReference>
<sequence>ILGVHTLVTSNQTYDGTGSKEGYNNVIKGEKMNPVFDEPPNPTNVEETLQRVKNNDSSLKEVNLNNIKNIPIPTLKDFAKAMEKNTHITKFSLAATRSNDPVAVAFSDMLRENKTLRSLNLESNFITGAGVQALVEALRDNDTLTEIKIDNQ</sequence>
<dbReference type="SMART" id="SM00368">
    <property type="entry name" value="LRR_RI"/>
    <property type="match status" value="1"/>
</dbReference>
<dbReference type="InterPro" id="IPR001611">
    <property type="entry name" value="Leu-rich_rpt"/>
</dbReference>
<dbReference type="SUPFAM" id="SSF52047">
    <property type="entry name" value="RNI-like"/>
    <property type="match status" value="1"/>
</dbReference>
<keyword evidence="5" id="KW-1185">Reference proteome</keyword>
<dbReference type="InterPro" id="IPR004934">
    <property type="entry name" value="TMOD"/>
</dbReference>
<dbReference type="PANTHER" id="PTHR10901:SF15">
    <property type="entry name" value="TROPOMODULIN-2"/>
    <property type="match status" value="1"/>
</dbReference>
<comment type="subcellular location">
    <subcellularLocation>
        <location evidence="1">Cytoplasm</location>
        <location evidence="1">Cytoskeleton</location>
    </subcellularLocation>
</comment>
<evidence type="ECO:0000256" key="1">
    <source>
        <dbReference type="ARBA" id="ARBA00004245"/>
    </source>
</evidence>
<keyword evidence="2" id="KW-0963">Cytoplasm</keyword>
<dbReference type="Pfam" id="PF13516">
    <property type="entry name" value="LRR_6"/>
    <property type="match status" value="1"/>
</dbReference>
<name>A0ABV0QA24_9TELE</name>
<comment type="caution">
    <text evidence="4">The sequence shown here is derived from an EMBL/GenBank/DDBJ whole genome shotgun (WGS) entry which is preliminary data.</text>
</comment>
<evidence type="ECO:0000256" key="3">
    <source>
        <dbReference type="ARBA" id="ARBA00023212"/>
    </source>
</evidence>
<accession>A0ABV0QA24</accession>
<gene>
    <name evidence="4" type="primary">TMOD3_2</name>
    <name evidence="4" type="ORF">XENOCAPTIV_014585</name>
</gene>
<protein>
    <submittedName>
        <fullName evidence="4">Tropomodulin-3</fullName>
    </submittedName>
</protein>
<feature type="non-terminal residue" evidence="4">
    <location>
        <position position="152"/>
    </location>
</feature>
<organism evidence="4 5">
    <name type="scientific">Xenoophorus captivus</name>
    <dbReference type="NCBI Taxonomy" id="1517983"/>
    <lineage>
        <taxon>Eukaryota</taxon>
        <taxon>Metazoa</taxon>
        <taxon>Chordata</taxon>
        <taxon>Craniata</taxon>
        <taxon>Vertebrata</taxon>
        <taxon>Euteleostomi</taxon>
        <taxon>Actinopterygii</taxon>
        <taxon>Neopterygii</taxon>
        <taxon>Teleostei</taxon>
        <taxon>Neoteleostei</taxon>
        <taxon>Acanthomorphata</taxon>
        <taxon>Ovalentaria</taxon>
        <taxon>Atherinomorphae</taxon>
        <taxon>Cyprinodontiformes</taxon>
        <taxon>Goodeidae</taxon>
        <taxon>Xenoophorus</taxon>
    </lineage>
</organism>
<dbReference type="EMBL" id="JAHRIN010003020">
    <property type="protein sequence ID" value="MEQ2192624.1"/>
    <property type="molecule type" value="Genomic_DNA"/>
</dbReference>
<keyword evidence="3" id="KW-0206">Cytoskeleton</keyword>
<proteinExistence type="predicted"/>
<evidence type="ECO:0000313" key="4">
    <source>
        <dbReference type="EMBL" id="MEQ2192624.1"/>
    </source>
</evidence>
<evidence type="ECO:0000313" key="5">
    <source>
        <dbReference type="Proteomes" id="UP001434883"/>
    </source>
</evidence>
<dbReference type="PANTHER" id="PTHR10901">
    <property type="entry name" value="TROPOMODULIN"/>
    <property type="match status" value="1"/>
</dbReference>
<feature type="non-terminal residue" evidence="4">
    <location>
        <position position="1"/>
    </location>
</feature>
<dbReference type="InterPro" id="IPR032675">
    <property type="entry name" value="LRR_dom_sf"/>
</dbReference>